<proteinExistence type="predicted"/>
<protein>
    <submittedName>
        <fullName evidence="2">Class I SAM-dependent methyltransferase</fullName>
    </submittedName>
</protein>
<keyword evidence="2" id="KW-0489">Methyltransferase</keyword>
<dbReference type="InterPro" id="IPR013216">
    <property type="entry name" value="Methyltransf_11"/>
</dbReference>
<sequence>MEKSLFTTYLQEQEEAFSGWDFSRLTSLNRFNSSLLPWSYGGLAYAAMQQANAVLDMGTGGGEFFSRLHPYPPIAYATEGYAPNLMIARQRLSPLGVTVVFSQTDENIPIPSSYYDLILNQHDSFSVNELERLLQSGGTFLTQQVGGKDCSDLNKALGAKVDPLYSKWDLDHALAAFSNKPFHIQKALEKIGVQRFYDIGAVIYYLKAIPWQIPDFSVEKYKHPLQQMHEHIQHKGYIDFIQHRFLIEARLL</sequence>
<dbReference type="AlphaFoldDB" id="A0A4Y7WM12"/>
<dbReference type="Proteomes" id="UP000298210">
    <property type="component" value="Unassembled WGS sequence"/>
</dbReference>
<dbReference type="GO" id="GO:0008757">
    <property type="term" value="F:S-adenosylmethionine-dependent methyltransferase activity"/>
    <property type="evidence" value="ECO:0007669"/>
    <property type="project" value="InterPro"/>
</dbReference>
<dbReference type="Pfam" id="PF08241">
    <property type="entry name" value="Methyltransf_11"/>
    <property type="match status" value="1"/>
</dbReference>
<dbReference type="RefSeq" id="WP_134259082.1">
    <property type="nucleotide sequence ID" value="NZ_LDIM01000006.1"/>
</dbReference>
<dbReference type="SUPFAM" id="SSF53335">
    <property type="entry name" value="S-adenosyl-L-methionine-dependent methyltransferases"/>
    <property type="match status" value="1"/>
</dbReference>
<evidence type="ECO:0000313" key="3">
    <source>
        <dbReference type="Proteomes" id="UP000298210"/>
    </source>
</evidence>
<accession>A0A4Y7WM12</accession>
<evidence type="ECO:0000259" key="1">
    <source>
        <dbReference type="Pfam" id="PF08241"/>
    </source>
</evidence>
<gene>
    <name evidence="2" type="ORF">E2L03_09690</name>
</gene>
<dbReference type="InterPro" id="IPR029063">
    <property type="entry name" value="SAM-dependent_MTases_sf"/>
</dbReference>
<dbReference type="Gene3D" id="3.40.50.150">
    <property type="entry name" value="Vaccinia Virus protein VP39"/>
    <property type="match status" value="1"/>
</dbReference>
<evidence type="ECO:0000313" key="2">
    <source>
        <dbReference type="EMBL" id="TES49719.1"/>
    </source>
</evidence>
<name>A0A4Y7WM12_9BACI</name>
<keyword evidence="2" id="KW-0808">Transferase</keyword>
<organism evidence="2 3">
    <name type="scientific">Shouchella lehensis</name>
    <dbReference type="NCBI Taxonomy" id="300825"/>
    <lineage>
        <taxon>Bacteria</taxon>
        <taxon>Bacillati</taxon>
        <taxon>Bacillota</taxon>
        <taxon>Bacilli</taxon>
        <taxon>Bacillales</taxon>
        <taxon>Bacillaceae</taxon>
        <taxon>Shouchella</taxon>
    </lineage>
</organism>
<dbReference type="GO" id="GO:0032259">
    <property type="term" value="P:methylation"/>
    <property type="evidence" value="ECO:0007669"/>
    <property type="project" value="UniProtKB-KW"/>
</dbReference>
<dbReference type="InterPro" id="IPR052939">
    <property type="entry name" value="23S_rRNA_MeTrnsfrase_RlmA"/>
</dbReference>
<dbReference type="PANTHER" id="PTHR43460">
    <property type="entry name" value="METHYLTRANSFERASE"/>
    <property type="match status" value="1"/>
</dbReference>
<dbReference type="PANTHER" id="PTHR43460:SF1">
    <property type="entry name" value="METHYLTRANSFERASE TYPE 11 DOMAIN-CONTAINING PROTEIN"/>
    <property type="match status" value="1"/>
</dbReference>
<feature type="domain" description="Methyltransferase type 11" evidence="1">
    <location>
        <begin position="55"/>
        <end position="140"/>
    </location>
</feature>
<dbReference type="EMBL" id="SNUX01000002">
    <property type="protein sequence ID" value="TES49719.1"/>
    <property type="molecule type" value="Genomic_DNA"/>
</dbReference>
<reference evidence="2 3" key="1">
    <citation type="submission" date="2019-03" db="EMBL/GenBank/DDBJ databases">
        <authorList>
            <person name="Liu G."/>
        </authorList>
    </citation>
    <scope>NUCLEOTIDE SEQUENCE [LARGE SCALE GENOMIC DNA]</scope>
    <source>
        <strain evidence="2 3">DSM 19099</strain>
    </source>
</reference>
<comment type="caution">
    <text evidence="2">The sequence shown here is derived from an EMBL/GenBank/DDBJ whole genome shotgun (WGS) entry which is preliminary data.</text>
</comment>